<dbReference type="InterPro" id="IPR011990">
    <property type="entry name" value="TPR-like_helical_dom_sf"/>
</dbReference>
<sequence length="263" mass="28001">MSGNGTTAEDDPLQTAVWRLRSRACWADAAAMITPTTPAAALQRASLLVERCLYTETGWEEAEDALRTAEAMAHTDDERGAAACERGYLAYAATLFQVRDRADEARAALGRAAALIAPGAAGRALLDFRRGLIAENLTRSPQAARAAYRRAHAGATAHADPLLLSATWRHLAGLALREGELAEARHGFAESLRIREELGYLVGTAPALVSLADTEKEPEASRLRDEARRLFRLLGGVPTWLAGQLGEVPAQVQAPPAEGAASA</sequence>
<dbReference type="Gene3D" id="1.25.40.10">
    <property type="entry name" value="Tetratricopeptide repeat domain"/>
    <property type="match status" value="1"/>
</dbReference>
<name>A0ABX1A0U8_9ACTN</name>
<dbReference type="Proteomes" id="UP000730591">
    <property type="component" value="Unassembled WGS sequence"/>
</dbReference>
<dbReference type="EMBL" id="JAATEM010000008">
    <property type="protein sequence ID" value="NJP50043.1"/>
    <property type="molecule type" value="Genomic_DNA"/>
</dbReference>
<dbReference type="RefSeq" id="WP_167992508.1">
    <property type="nucleotide sequence ID" value="NZ_JAATEM010000008.1"/>
</dbReference>
<comment type="caution">
    <text evidence="1">The sequence shown here is derived from an EMBL/GenBank/DDBJ whole genome shotgun (WGS) entry which is preliminary data.</text>
</comment>
<reference evidence="1 2" key="1">
    <citation type="submission" date="2020-03" db="EMBL/GenBank/DDBJ databases">
        <title>WGS of actinomycetes isolated from Thailand.</title>
        <authorList>
            <person name="Thawai C."/>
        </authorList>
    </citation>
    <scope>NUCLEOTIDE SEQUENCE [LARGE SCALE GENOMIC DNA]</scope>
    <source>
        <strain evidence="1 2">SBST2-5</strain>
    </source>
</reference>
<gene>
    <name evidence="1" type="ORF">HCJ93_08145</name>
</gene>
<keyword evidence="2" id="KW-1185">Reference proteome</keyword>
<proteinExistence type="predicted"/>
<evidence type="ECO:0000313" key="1">
    <source>
        <dbReference type="EMBL" id="NJP50043.1"/>
    </source>
</evidence>
<evidence type="ECO:0000313" key="2">
    <source>
        <dbReference type="Proteomes" id="UP000730591"/>
    </source>
</evidence>
<organism evidence="1 2">
    <name type="scientific">Streptomyces composti</name>
    <dbReference type="NCBI Taxonomy" id="2720025"/>
    <lineage>
        <taxon>Bacteria</taxon>
        <taxon>Bacillati</taxon>
        <taxon>Actinomycetota</taxon>
        <taxon>Actinomycetes</taxon>
        <taxon>Kitasatosporales</taxon>
        <taxon>Streptomycetaceae</taxon>
        <taxon>Streptomyces</taxon>
    </lineage>
</organism>
<accession>A0ABX1A0U8</accession>
<protein>
    <submittedName>
        <fullName evidence="1">Uncharacterized protein</fullName>
    </submittedName>
</protein>